<reference evidence="1" key="1">
    <citation type="submission" date="2022-02" db="EMBL/GenBank/DDBJ databases">
        <title>Crop Bioprotection Bacillus Genome Sequencing.</title>
        <authorList>
            <person name="Dunlap C."/>
        </authorList>
    </citation>
    <scope>NUCLEOTIDE SEQUENCE</scope>
    <source>
        <strain evidence="1">EC49O2N-C10</strain>
    </source>
</reference>
<dbReference type="RefSeq" id="WP_106019874.1">
    <property type="nucleotide sequence ID" value="NZ_CP054584.1"/>
</dbReference>
<sequence>MEIYNVEDVFVSVGFPEHTYISREKIEREMKLGKVNRAKQILVYGGSKMGKSNLWRKHFSEDEIIKIPINSNKTVDDIYTEILSELQAFYTTEKGQSTGVTASLLGELQAKVAALFNAKLQASTQTTRTKSDKEVAVVTPLIGANLVIKYLKPSRKVIVLEDFHYANEGVKKQISQDLKAFSDERQQFVMLSVEQNNTDLVLYNTDLMGRIIGISVGSFSYHELHEMVTRGANLLNIEFSEQMTDKIVDESMYSAALAQDICLRLCFELDIMRTCTERQYFDDLGLVERACQSIASDNEIAYKKIVAEVAAGGRSDGTTEKYKWFLRMIRDTDIPEEGLRNTEVLQRLRAMGHTNIEQNSVTSGLKYLPNLLVRRNLPPVFGFNGGDGAERFYLLDKYMKFVFKWQPDLIDSLFS</sequence>
<evidence type="ECO:0000313" key="1">
    <source>
        <dbReference type="EMBL" id="MCY9183133.1"/>
    </source>
</evidence>
<dbReference type="Proteomes" id="UP001073053">
    <property type="component" value="Unassembled WGS sequence"/>
</dbReference>
<proteinExistence type="predicted"/>
<evidence type="ECO:0000313" key="2">
    <source>
        <dbReference type="Proteomes" id="UP001073053"/>
    </source>
</evidence>
<dbReference type="InterPro" id="IPR027417">
    <property type="entry name" value="P-loop_NTPase"/>
</dbReference>
<organism evidence="1 2">
    <name type="scientific">Bacillus halotolerans</name>
    <dbReference type="NCBI Taxonomy" id="260554"/>
    <lineage>
        <taxon>Bacteria</taxon>
        <taxon>Bacillati</taxon>
        <taxon>Bacillota</taxon>
        <taxon>Bacilli</taxon>
        <taxon>Bacillales</taxon>
        <taxon>Bacillaceae</taxon>
        <taxon>Bacillus</taxon>
    </lineage>
</organism>
<accession>A0A9Q4EJG1</accession>
<dbReference type="EMBL" id="JALAWA010000001">
    <property type="protein sequence ID" value="MCY9183133.1"/>
    <property type="molecule type" value="Genomic_DNA"/>
</dbReference>
<gene>
    <name evidence="1" type="ORF">MOF03_00465</name>
</gene>
<dbReference type="AlphaFoldDB" id="A0A9Q4EJG1"/>
<comment type="caution">
    <text evidence="1">The sequence shown here is derived from an EMBL/GenBank/DDBJ whole genome shotgun (WGS) entry which is preliminary data.</text>
</comment>
<dbReference type="SUPFAM" id="SSF52540">
    <property type="entry name" value="P-loop containing nucleoside triphosphate hydrolases"/>
    <property type="match status" value="1"/>
</dbReference>
<protein>
    <submittedName>
        <fullName evidence="1">Uncharacterized protein</fullName>
    </submittedName>
</protein>
<name>A0A9Q4EJG1_9BACI</name>